<evidence type="ECO:0000313" key="2">
    <source>
        <dbReference type="Proteomes" id="UP000003112"/>
    </source>
</evidence>
<dbReference type="HOGENOM" id="CLU_2289004_0_0_10"/>
<sequence length="101" mass="11538">MASTSDADVSDAKDILGAYTGLPLVRMAYSNHSDALFEEVASAANEDTVLIIEGIMKSRMARNFWKKVKRDMRTGITFDLYYCGIVFFDHTRFKQHYLVNF</sequence>
<comment type="caution">
    <text evidence="1">The sequence shown here is derived from an EMBL/GenBank/DDBJ whole genome shotgun (WGS) entry which is preliminary data.</text>
</comment>
<evidence type="ECO:0000313" key="1">
    <source>
        <dbReference type="EMBL" id="EFU31738.1"/>
    </source>
</evidence>
<dbReference type="EMBL" id="AEPD01000008">
    <property type="protein sequence ID" value="EFU31738.1"/>
    <property type="molecule type" value="Genomic_DNA"/>
</dbReference>
<name>E6K3Y8_9BACT</name>
<gene>
    <name evidence="1" type="ORF">HMPREF6485_0324</name>
</gene>
<dbReference type="STRING" id="873513.HMPREF6485_0324"/>
<accession>E6K3Y8</accession>
<organism evidence="1 2">
    <name type="scientific">Segatella buccae ATCC 33574</name>
    <dbReference type="NCBI Taxonomy" id="873513"/>
    <lineage>
        <taxon>Bacteria</taxon>
        <taxon>Pseudomonadati</taxon>
        <taxon>Bacteroidota</taxon>
        <taxon>Bacteroidia</taxon>
        <taxon>Bacteroidales</taxon>
        <taxon>Prevotellaceae</taxon>
        <taxon>Segatella</taxon>
    </lineage>
</organism>
<dbReference type="Proteomes" id="UP000003112">
    <property type="component" value="Unassembled WGS sequence"/>
</dbReference>
<proteinExistence type="predicted"/>
<protein>
    <submittedName>
        <fullName evidence="1">Uncharacterized protein</fullName>
    </submittedName>
</protein>
<reference evidence="1 2" key="1">
    <citation type="submission" date="2010-10" db="EMBL/GenBank/DDBJ databases">
        <authorList>
            <person name="Muzny D."/>
            <person name="Qin X."/>
            <person name="Deng J."/>
            <person name="Jiang H."/>
            <person name="Liu Y."/>
            <person name="Qu J."/>
            <person name="Song X.-Z."/>
            <person name="Zhang L."/>
            <person name="Thornton R."/>
            <person name="Coyle M."/>
            <person name="Francisco L."/>
            <person name="Jackson L."/>
            <person name="Javaid M."/>
            <person name="Korchina V."/>
            <person name="Kovar C."/>
            <person name="Mata R."/>
            <person name="Mathew T."/>
            <person name="Ngo R."/>
            <person name="Nguyen L."/>
            <person name="Nguyen N."/>
            <person name="Okwuonu G."/>
            <person name="Ongeri F."/>
            <person name="Pham C."/>
            <person name="Simmons D."/>
            <person name="Wilczek-Boney K."/>
            <person name="Hale W."/>
            <person name="Jakkamsetti A."/>
            <person name="Pham P."/>
            <person name="Ruth R."/>
            <person name="San Lucas F."/>
            <person name="Warren J."/>
            <person name="Zhang J."/>
            <person name="Zhao Z."/>
            <person name="Zhou C."/>
            <person name="Zhu D."/>
            <person name="Lee S."/>
            <person name="Bess C."/>
            <person name="Blankenburg K."/>
            <person name="Forbes L."/>
            <person name="Fu Q."/>
            <person name="Gubbala S."/>
            <person name="Hirani K."/>
            <person name="Jayaseelan J.C."/>
            <person name="Lara F."/>
            <person name="Munidasa M."/>
            <person name="Palculict T."/>
            <person name="Patil S."/>
            <person name="Pu L.-L."/>
            <person name="Saada N."/>
            <person name="Tang L."/>
            <person name="Weissenberger G."/>
            <person name="Zhu Y."/>
            <person name="Hemphill L."/>
            <person name="Shang Y."/>
            <person name="Youmans B."/>
            <person name="Ayvaz T."/>
            <person name="Ross M."/>
            <person name="Santibanez J."/>
            <person name="Aqrawi P."/>
            <person name="Gross S."/>
            <person name="Joshi V."/>
            <person name="Fowler G."/>
            <person name="Nazareth L."/>
            <person name="Reid J."/>
            <person name="Worley K."/>
            <person name="Petrosino J."/>
            <person name="Highlander S."/>
            <person name="Gibbs R."/>
        </authorList>
    </citation>
    <scope>NUCLEOTIDE SEQUENCE [LARGE SCALE GENOMIC DNA]</scope>
    <source>
        <strain evidence="1 2">ATCC 33574</strain>
    </source>
</reference>
<dbReference type="AlphaFoldDB" id="E6K3Y8"/>
<keyword evidence="2" id="KW-1185">Reference proteome</keyword>